<dbReference type="Gene3D" id="3.40.50.300">
    <property type="entry name" value="P-loop containing nucleotide triphosphate hydrolases"/>
    <property type="match status" value="1"/>
</dbReference>
<keyword evidence="2" id="KW-1185">Reference proteome</keyword>
<accession>A0ABX3MMJ5</accession>
<organism evidence="1 2">
    <name type="scientific">Thioclava marina</name>
    <dbReference type="NCBI Taxonomy" id="1915077"/>
    <lineage>
        <taxon>Bacteria</taxon>
        <taxon>Pseudomonadati</taxon>
        <taxon>Pseudomonadota</taxon>
        <taxon>Alphaproteobacteria</taxon>
        <taxon>Rhodobacterales</taxon>
        <taxon>Paracoccaceae</taxon>
        <taxon>Thioclava</taxon>
    </lineage>
</organism>
<dbReference type="Pfam" id="PF13238">
    <property type="entry name" value="AAA_18"/>
    <property type="match status" value="1"/>
</dbReference>
<keyword evidence="1" id="KW-0808">Transferase</keyword>
<dbReference type="RefSeq" id="WP_078573121.1">
    <property type="nucleotide sequence ID" value="NZ_MPZS01000001.1"/>
</dbReference>
<proteinExistence type="predicted"/>
<name>A0ABX3MMJ5_9RHOB</name>
<gene>
    <name evidence="1" type="ORF">BMG00_00990</name>
</gene>
<evidence type="ECO:0000313" key="1">
    <source>
        <dbReference type="EMBL" id="OOY12466.1"/>
    </source>
</evidence>
<dbReference type="Proteomes" id="UP000242224">
    <property type="component" value="Unassembled WGS sequence"/>
</dbReference>
<dbReference type="InterPro" id="IPR027417">
    <property type="entry name" value="P-loop_NTPase"/>
</dbReference>
<dbReference type="GO" id="GO:0016301">
    <property type="term" value="F:kinase activity"/>
    <property type="evidence" value="ECO:0007669"/>
    <property type="project" value="UniProtKB-KW"/>
</dbReference>
<evidence type="ECO:0000313" key="2">
    <source>
        <dbReference type="Proteomes" id="UP000242224"/>
    </source>
</evidence>
<sequence length="181" mass="19872">MAARVHITGAAGSGTSSLGRGIAERLDVPHLDTDAFFWAPSDPPYTVKRPPEERLQLMEEAKAPEGWVISGSLDGWGEPVIEGADLIVFLSAPTPIRLARIRKREALKFGERIRTGGDLFHNHAAFLKWASNYDDPYFSGRSLSRHREWLAGRSEPVLNLSGARPIEDLVSTVLATLSTRG</sequence>
<keyword evidence="1" id="KW-0418">Kinase</keyword>
<dbReference type="EMBL" id="MPZS01000001">
    <property type="protein sequence ID" value="OOY12466.1"/>
    <property type="molecule type" value="Genomic_DNA"/>
</dbReference>
<protein>
    <submittedName>
        <fullName evidence="1">Adenylate kinase</fullName>
    </submittedName>
</protein>
<dbReference type="PANTHER" id="PTHR37816">
    <property type="entry name" value="YALI0E33011P"/>
    <property type="match status" value="1"/>
</dbReference>
<dbReference type="PANTHER" id="PTHR37816:SF2">
    <property type="entry name" value="DNA TOPOLOGY MODULATION PROTEIN FLAR-RELATED PROTEIN"/>
    <property type="match status" value="1"/>
</dbReference>
<dbReference type="SUPFAM" id="SSF52540">
    <property type="entry name" value="P-loop containing nucleoside triphosphate hydrolases"/>
    <property type="match status" value="1"/>
</dbReference>
<comment type="caution">
    <text evidence="1">The sequence shown here is derived from an EMBL/GenBank/DDBJ whole genome shotgun (WGS) entry which is preliminary data.</text>
</comment>
<dbReference type="NCBIfam" id="NF004861">
    <property type="entry name" value="PRK06217.1"/>
    <property type="match status" value="1"/>
</dbReference>
<dbReference type="InterPro" id="IPR052922">
    <property type="entry name" value="Cytidylate_Kinase-2"/>
</dbReference>
<reference evidence="1 2" key="1">
    <citation type="submission" date="2016-11" db="EMBL/GenBank/DDBJ databases">
        <title>A multilocus sequence analysis scheme for characterization of bacteria in the genus Thioclava.</title>
        <authorList>
            <person name="Liu Y."/>
            <person name="Shao Z."/>
        </authorList>
    </citation>
    <scope>NUCLEOTIDE SEQUENCE [LARGE SCALE GENOMIC DNA]</scope>
    <source>
        <strain evidence="1 2">11.10-0-13</strain>
    </source>
</reference>